<dbReference type="InterPro" id="IPR027417">
    <property type="entry name" value="P-loop_NTPase"/>
</dbReference>
<dbReference type="Gene3D" id="3.40.50.300">
    <property type="entry name" value="P-loop containing nucleotide triphosphate hydrolases"/>
    <property type="match status" value="1"/>
</dbReference>
<accession>A0A7Y6IB53</accession>
<evidence type="ECO:0000313" key="4">
    <source>
        <dbReference type="Proteomes" id="UP000586042"/>
    </source>
</evidence>
<evidence type="ECO:0000259" key="2">
    <source>
        <dbReference type="PROSITE" id="PS50043"/>
    </source>
</evidence>
<dbReference type="PROSITE" id="PS50043">
    <property type="entry name" value="HTH_LUXR_2"/>
    <property type="match status" value="1"/>
</dbReference>
<dbReference type="PANTHER" id="PTHR47691">
    <property type="entry name" value="REGULATOR-RELATED"/>
    <property type="match status" value="1"/>
</dbReference>
<dbReference type="PROSITE" id="PS00622">
    <property type="entry name" value="HTH_LUXR_1"/>
    <property type="match status" value="1"/>
</dbReference>
<dbReference type="RefSeq" id="WP_175592304.1">
    <property type="nucleotide sequence ID" value="NZ_JABWGN010000010.1"/>
</dbReference>
<keyword evidence="4" id="KW-1185">Reference proteome</keyword>
<dbReference type="CDD" id="cd06170">
    <property type="entry name" value="LuxR_C_like"/>
    <property type="match status" value="1"/>
</dbReference>
<evidence type="ECO:0000313" key="3">
    <source>
        <dbReference type="EMBL" id="NUW34851.1"/>
    </source>
</evidence>
<dbReference type="InterPro" id="IPR000792">
    <property type="entry name" value="Tscrpt_reg_LuxR_C"/>
</dbReference>
<evidence type="ECO:0000256" key="1">
    <source>
        <dbReference type="SAM" id="MobiDB-lite"/>
    </source>
</evidence>
<gene>
    <name evidence="3" type="ORF">HTZ77_25970</name>
</gene>
<dbReference type="InterPro" id="IPR016032">
    <property type="entry name" value="Sig_transdc_resp-reg_C-effctor"/>
</dbReference>
<dbReference type="SMART" id="SM00421">
    <property type="entry name" value="HTH_LUXR"/>
    <property type="match status" value="1"/>
</dbReference>
<dbReference type="Pfam" id="PF25872">
    <property type="entry name" value="HTH_77"/>
    <property type="match status" value="1"/>
</dbReference>
<dbReference type="InterPro" id="IPR058852">
    <property type="entry name" value="HTH_77"/>
</dbReference>
<feature type="region of interest" description="Disordered" evidence="1">
    <location>
        <begin position="47"/>
        <end position="96"/>
    </location>
</feature>
<dbReference type="GO" id="GO:0003677">
    <property type="term" value="F:DNA binding"/>
    <property type="evidence" value="ECO:0007669"/>
    <property type="project" value="InterPro"/>
</dbReference>
<feature type="compositionally biased region" description="Basic and acidic residues" evidence="1">
    <location>
        <begin position="78"/>
        <end position="96"/>
    </location>
</feature>
<reference evidence="3 4" key="1">
    <citation type="submission" date="2020-06" db="EMBL/GenBank/DDBJ databases">
        <title>Nonomuraea sp. SMC257, a novel actinomycete isolated from soil.</title>
        <authorList>
            <person name="Chanama M."/>
        </authorList>
    </citation>
    <scope>NUCLEOTIDE SEQUENCE [LARGE SCALE GENOMIC DNA]</scope>
    <source>
        <strain evidence="3 4">SMC257</strain>
    </source>
</reference>
<dbReference type="GO" id="GO:0006355">
    <property type="term" value="P:regulation of DNA-templated transcription"/>
    <property type="evidence" value="ECO:0007669"/>
    <property type="project" value="InterPro"/>
</dbReference>
<dbReference type="PRINTS" id="PR00364">
    <property type="entry name" value="DISEASERSIST"/>
</dbReference>
<dbReference type="InterPro" id="IPR011990">
    <property type="entry name" value="TPR-like_helical_dom_sf"/>
</dbReference>
<dbReference type="Gene3D" id="1.10.10.10">
    <property type="entry name" value="Winged helix-like DNA-binding domain superfamily/Winged helix DNA-binding domain"/>
    <property type="match status" value="1"/>
</dbReference>
<dbReference type="Proteomes" id="UP000586042">
    <property type="component" value="Unassembled WGS sequence"/>
</dbReference>
<dbReference type="EMBL" id="JABWGN010000010">
    <property type="protein sequence ID" value="NUW34851.1"/>
    <property type="molecule type" value="Genomic_DNA"/>
</dbReference>
<feature type="domain" description="HTH luxR-type" evidence="2">
    <location>
        <begin position="1158"/>
        <end position="1223"/>
    </location>
</feature>
<name>A0A7Y6IB53_9ACTN</name>
<sequence>MPQPPMHNLPAEPNRFVGRERDLDDLCALLGAVRAHGGPGGVRAHGGPGGVRAHGGPSAAGPVGTGAGGALPVPRQAGGDRHGRRDVPEQGDAVDRLAFDRGVPEEDGVDHRRGEGAGWARLVTLCGVGGIGKTRLALRVAARLVASRPGGVWLVELARVTRPELVEGEIARVLGVREEPGRPLLDTVTARLGDTRCLLVLDNCEHLIDACARVSAELVASCRHVGILATSREPLRITGEIVWRVPPLDLPPADALLSRVPASPPPAVAHAASLSPALAAAASASSVLGRLIAGPAGPGADITSNDALAPGATPNDALSRSATSADARSHGATFADALLEGALAEGAPSEQDAFSGWDAVPAGVVLSGVGSSDEASPAGILRPEGDGPPEGMPSFGLDEPWAGQDEIGPLRAGACASGLEDAPRAVRSACDAEAVRLFRERAAAAGARLGLESLPDVVRLCRALDGLPLALELAAARTSLLTPGQIADRIDDRFSLLTTGGRTAPERQRTLLATIEWSHDLLSPREQVLLRRLSVFAGAFDLELAERVCAQPPISEPEILDLLGGLVDKSLVLRDDGRGRYRLLETIKRFAAGRLREAGEREVVRARHLEVLCGLQERHFFEELVEPRLPWARRRAALDAGRALADDQRAALDWAIESGDARRGLWLCFHSTSLLPVSGPTEVVGWVERLLALDLGEVPDEQVARAKAYLAYGLEARDELVRALELVTESMGRLGDAGPFPVGVMHSLCVMVLLRLGRPDDALSYAQEGLALARAAADPWNEAAALAGLSAVALVRGRLREAQRHGEEAFLRAREHGHRWIMARTAAQLGAVAEARGDLVTAMTHYERAVPWLRELGCGPSSGVDLSRCLARIGRVAAMLGEYDVARERLAASLTLSTRAGERRGVARCLVGLSVLAEAEGDLEGAVLAAAAAATLRAAIRQRSTGTRVEELLTRAGARLGEGRTAGLWAGGREADPLDVAALVLAGRGEAPRSGMRRVRSAGSADGIEVIDPGVADVAAEGDPVTGEVVADAAGMPGVPGGWSATGSEAAGVPVVAAPGAARLSIAAAPGTARAPVATVPAGPGGPGGMGGSSGRGGPGGQSGGPGGPGRVGGGPGGRGGPGGLGGGPGGSGGSGGGDGGSGALGGVGGSVGPVSVAQVRRMLLTAREQEIAALLTRGLSNRAIAAELVISPATVARHIANIMDKLGYSSRAQIAVWATRHLGTSA</sequence>
<protein>
    <recommendedName>
        <fullName evidence="2">HTH luxR-type domain-containing protein</fullName>
    </recommendedName>
</protein>
<feature type="region of interest" description="Disordered" evidence="1">
    <location>
        <begin position="303"/>
        <end position="324"/>
    </location>
</feature>
<dbReference type="InterPro" id="IPR036388">
    <property type="entry name" value="WH-like_DNA-bd_sf"/>
</dbReference>
<dbReference type="Gene3D" id="1.25.40.10">
    <property type="entry name" value="Tetratricopeptide repeat domain"/>
    <property type="match status" value="1"/>
</dbReference>
<organism evidence="3 4">
    <name type="scientific">Nonomuraea montanisoli</name>
    <dbReference type="NCBI Taxonomy" id="2741721"/>
    <lineage>
        <taxon>Bacteria</taxon>
        <taxon>Bacillati</taxon>
        <taxon>Actinomycetota</taxon>
        <taxon>Actinomycetes</taxon>
        <taxon>Streptosporangiales</taxon>
        <taxon>Streptosporangiaceae</taxon>
        <taxon>Nonomuraea</taxon>
    </lineage>
</organism>
<dbReference type="SUPFAM" id="SSF52540">
    <property type="entry name" value="P-loop containing nucleoside triphosphate hydrolases"/>
    <property type="match status" value="1"/>
</dbReference>
<dbReference type="SUPFAM" id="SSF46894">
    <property type="entry name" value="C-terminal effector domain of the bipartite response regulators"/>
    <property type="match status" value="1"/>
</dbReference>
<dbReference type="PANTHER" id="PTHR47691:SF3">
    <property type="entry name" value="HTH-TYPE TRANSCRIPTIONAL REGULATOR RV0890C-RELATED"/>
    <property type="match status" value="1"/>
</dbReference>
<comment type="caution">
    <text evidence="3">The sequence shown here is derived from an EMBL/GenBank/DDBJ whole genome shotgun (WGS) entry which is preliminary data.</text>
</comment>
<feature type="region of interest" description="Disordered" evidence="1">
    <location>
        <begin position="1071"/>
        <end position="1147"/>
    </location>
</feature>
<dbReference type="SUPFAM" id="SSF48452">
    <property type="entry name" value="TPR-like"/>
    <property type="match status" value="1"/>
</dbReference>
<feature type="compositionally biased region" description="Low complexity" evidence="1">
    <location>
        <begin position="1071"/>
        <end position="1082"/>
    </location>
</feature>
<dbReference type="PRINTS" id="PR00038">
    <property type="entry name" value="HTHLUXR"/>
</dbReference>
<dbReference type="AlphaFoldDB" id="A0A7Y6IB53"/>
<proteinExistence type="predicted"/>
<dbReference type="Pfam" id="PF00196">
    <property type="entry name" value="GerE"/>
    <property type="match status" value="1"/>
</dbReference>
<feature type="compositionally biased region" description="Gly residues" evidence="1">
    <location>
        <begin position="1083"/>
        <end position="1147"/>
    </location>
</feature>